<name>A0AAD8EZ48_BIOPF</name>
<organism evidence="1 2">
    <name type="scientific">Biomphalaria pfeifferi</name>
    <name type="common">Bloodfluke planorb</name>
    <name type="synonym">Freshwater snail</name>
    <dbReference type="NCBI Taxonomy" id="112525"/>
    <lineage>
        <taxon>Eukaryota</taxon>
        <taxon>Metazoa</taxon>
        <taxon>Spiralia</taxon>
        <taxon>Lophotrochozoa</taxon>
        <taxon>Mollusca</taxon>
        <taxon>Gastropoda</taxon>
        <taxon>Heterobranchia</taxon>
        <taxon>Euthyneura</taxon>
        <taxon>Panpulmonata</taxon>
        <taxon>Hygrophila</taxon>
        <taxon>Lymnaeoidea</taxon>
        <taxon>Planorbidae</taxon>
        <taxon>Biomphalaria</taxon>
    </lineage>
</organism>
<gene>
    <name evidence="1" type="ORF">Bpfe_026504</name>
</gene>
<sequence length="62" mass="7132">MDILDTYEKYNYRKGILNSKASLKSLTGGLLTHTLTMDLNMDENMDSDKLFDDVYEFCETIG</sequence>
<dbReference type="Proteomes" id="UP001233172">
    <property type="component" value="Unassembled WGS sequence"/>
</dbReference>
<feature type="non-terminal residue" evidence="1">
    <location>
        <position position="62"/>
    </location>
</feature>
<keyword evidence="2" id="KW-1185">Reference proteome</keyword>
<reference evidence="1" key="2">
    <citation type="submission" date="2023-04" db="EMBL/GenBank/DDBJ databases">
        <authorList>
            <person name="Bu L."/>
            <person name="Lu L."/>
            <person name="Laidemitt M.R."/>
            <person name="Zhang S.M."/>
            <person name="Mutuku M."/>
            <person name="Mkoji G."/>
            <person name="Steinauer M."/>
            <person name="Loker E.S."/>
        </authorList>
    </citation>
    <scope>NUCLEOTIDE SEQUENCE</scope>
    <source>
        <strain evidence="1">KasaAsao</strain>
        <tissue evidence="1">Whole Snail</tissue>
    </source>
</reference>
<comment type="caution">
    <text evidence="1">The sequence shown here is derived from an EMBL/GenBank/DDBJ whole genome shotgun (WGS) entry which is preliminary data.</text>
</comment>
<proteinExistence type="predicted"/>
<protein>
    <submittedName>
        <fullName evidence="1">Uncharacterized protein</fullName>
    </submittedName>
</protein>
<dbReference type="EMBL" id="JASAOG010000205">
    <property type="protein sequence ID" value="KAK0044074.1"/>
    <property type="molecule type" value="Genomic_DNA"/>
</dbReference>
<evidence type="ECO:0000313" key="2">
    <source>
        <dbReference type="Proteomes" id="UP001233172"/>
    </source>
</evidence>
<accession>A0AAD8EZ48</accession>
<reference evidence="1" key="1">
    <citation type="journal article" date="2023" name="PLoS Negl. Trop. Dis.">
        <title>A genome sequence for Biomphalaria pfeifferi, the major vector snail for the human-infecting parasite Schistosoma mansoni.</title>
        <authorList>
            <person name="Bu L."/>
            <person name="Lu L."/>
            <person name="Laidemitt M.R."/>
            <person name="Zhang S.M."/>
            <person name="Mutuku M."/>
            <person name="Mkoji G."/>
            <person name="Steinauer M."/>
            <person name="Loker E.S."/>
        </authorList>
    </citation>
    <scope>NUCLEOTIDE SEQUENCE</scope>
    <source>
        <strain evidence="1">KasaAsao</strain>
    </source>
</reference>
<evidence type="ECO:0000313" key="1">
    <source>
        <dbReference type="EMBL" id="KAK0044074.1"/>
    </source>
</evidence>
<dbReference type="AlphaFoldDB" id="A0AAD8EZ48"/>